<keyword evidence="5 9" id="KW-1133">Transmembrane helix</keyword>
<comment type="subcellular location">
    <subcellularLocation>
        <location evidence="1">Membrane</location>
        <topology evidence="1">Single-pass membrane protein</topology>
    </subcellularLocation>
</comment>
<keyword evidence="8" id="KW-0393">Immunoglobulin domain</keyword>
<feature type="domain" description="Ig-like" evidence="10">
    <location>
        <begin position="299"/>
        <end position="379"/>
    </location>
</feature>
<dbReference type="VEuPathDB" id="VectorBase:LLONM1_009827"/>
<keyword evidence="4" id="KW-0677">Repeat</keyword>
<dbReference type="EMBL" id="AJWK01008009">
    <property type="status" value="NOT_ANNOTATED_CDS"/>
    <property type="molecule type" value="Genomic_DNA"/>
</dbReference>
<dbReference type="GO" id="GO:0098632">
    <property type="term" value="F:cell-cell adhesion mediator activity"/>
    <property type="evidence" value="ECO:0007669"/>
    <property type="project" value="TreeGrafter"/>
</dbReference>
<dbReference type="GO" id="GO:0005886">
    <property type="term" value="C:plasma membrane"/>
    <property type="evidence" value="ECO:0007669"/>
    <property type="project" value="TreeGrafter"/>
</dbReference>
<dbReference type="SMART" id="SM00408">
    <property type="entry name" value="IGc2"/>
    <property type="match status" value="4"/>
</dbReference>
<feature type="domain" description="Fibronectin type-III" evidence="11">
    <location>
        <begin position="786"/>
        <end position="880"/>
    </location>
</feature>
<proteinExistence type="predicted"/>
<evidence type="ECO:0000256" key="6">
    <source>
        <dbReference type="ARBA" id="ARBA00023136"/>
    </source>
</evidence>
<evidence type="ECO:0000256" key="4">
    <source>
        <dbReference type="ARBA" id="ARBA00022737"/>
    </source>
</evidence>
<feature type="domain" description="Ig-like" evidence="10">
    <location>
        <begin position="115"/>
        <end position="206"/>
    </location>
</feature>
<dbReference type="Pfam" id="PF07679">
    <property type="entry name" value="I-set"/>
    <property type="match status" value="3"/>
</dbReference>
<dbReference type="PANTHER" id="PTHR10075:SF100">
    <property type="entry name" value="FASCICLIN-2"/>
    <property type="match status" value="1"/>
</dbReference>
<feature type="domain" description="Ig-like" evidence="10">
    <location>
        <begin position="210"/>
        <end position="289"/>
    </location>
</feature>
<keyword evidence="7" id="KW-1015">Disulfide bond</keyword>
<dbReference type="GO" id="GO:0007156">
    <property type="term" value="P:homophilic cell adhesion via plasma membrane adhesion molecules"/>
    <property type="evidence" value="ECO:0007669"/>
    <property type="project" value="TreeGrafter"/>
</dbReference>
<keyword evidence="2 9" id="KW-0812">Transmembrane</keyword>
<feature type="transmembrane region" description="Helical" evidence="9">
    <location>
        <begin position="741"/>
        <end position="763"/>
    </location>
</feature>
<dbReference type="InterPro" id="IPR007110">
    <property type="entry name" value="Ig-like_dom"/>
</dbReference>
<dbReference type="Gene3D" id="2.60.40.10">
    <property type="entry name" value="Immunoglobulins"/>
    <property type="match status" value="8"/>
</dbReference>
<dbReference type="Pfam" id="PF13927">
    <property type="entry name" value="Ig_3"/>
    <property type="match status" value="1"/>
</dbReference>
<feature type="domain" description="Fibronectin type-III" evidence="11">
    <location>
        <begin position="525"/>
        <end position="615"/>
    </location>
</feature>
<dbReference type="FunFam" id="2.60.40.10:FF:000032">
    <property type="entry name" value="palladin isoform X1"/>
    <property type="match status" value="1"/>
</dbReference>
<dbReference type="InterPro" id="IPR003961">
    <property type="entry name" value="FN3_dom"/>
</dbReference>
<evidence type="ECO:0000256" key="9">
    <source>
        <dbReference type="SAM" id="Phobius"/>
    </source>
</evidence>
<dbReference type="FunFam" id="2.60.40.10:FF:001167">
    <property type="entry name" value="Roundabout 2, isoform B"/>
    <property type="match status" value="1"/>
</dbReference>
<feature type="domain" description="Fibronectin type-III" evidence="11">
    <location>
        <begin position="408"/>
        <end position="503"/>
    </location>
</feature>
<feature type="transmembrane region" description="Helical" evidence="9">
    <location>
        <begin position="791"/>
        <end position="815"/>
    </location>
</feature>
<dbReference type="SUPFAM" id="SSF48726">
    <property type="entry name" value="Immunoglobulin"/>
    <property type="match status" value="4"/>
</dbReference>
<dbReference type="Proteomes" id="UP000092461">
    <property type="component" value="Unassembled WGS sequence"/>
</dbReference>
<evidence type="ECO:0000256" key="7">
    <source>
        <dbReference type="ARBA" id="ARBA00023157"/>
    </source>
</evidence>
<evidence type="ECO:0000256" key="1">
    <source>
        <dbReference type="ARBA" id="ARBA00004167"/>
    </source>
</evidence>
<evidence type="ECO:0000256" key="8">
    <source>
        <dbReference type="ARBA" id="ARBA00023319"/>
    </source>
</evidence>
<sequence length="890" mass="97022">TFSKCICFISFPPQHTTVLREDFRLEPQNTRVAQGDTALIECGPPKGTPEPKVDWRKNGQKLELENSKRIRIVDGGNLAIQDVRQTDEGQYQCVAKNAAGTRESTAALLKVHVKPFLIRGPTSQVVVEGSAVTFQCRVSGEPMPDVLWRRSASGGNMPLDRVHILEDRSLRLERVTVNDEGEYSCEADNAVAPPVFTARPTAQSVDVLASASFECRASGIPTPTMFWSIEGNRSLIFPGTRLDRFETTFTAEGASVLTLPQTRKTDNGIIVICSALNSVGSITAKAKLIVNTVEDNPPPIIIQGPVNQTLPVKSVAVLVCRSSGVPTPVVSWYRDGIPVVPSHKINMTESGTLTISDLNRNEDQGLYTCVASSRNGKSTWSGFLRLEQPTNPNIKFFRAPEAATFPAAPSKPLIINVTDESVTISWIPGGKTGASELQGYMVEMFSSNISRGWIPLIQHHPDTTYTQYALTLGATYVFIVRSENFHGLSPPSPMSDPVVVGGKALGAEEDIGLSEAQAILSSGNVVELLEANATDSTSVRLSWEIINGQYVEGFYIYSRETVTNGTYKMLTVLHGGGASACTMTGLRKYHQYEFFIVPFYKTVEGRPSNSRTTRTLEDEHIEAILLNATAVYLKWHAPSNDTINGILLSYQIIVRGFDSHNLSKILTNITIDAKTPSLLLANLSAGVTYSVSVSAGTGAGFGPFSPPAILRLDPHSRRLDNSFTRYSINHNLSDDILTQTWFIVLLGSIIAIIVFLFGAMVLFKRIQFIKQTSLASMHVEKNHSMNPTSSVLLPLPAIWCVIDWCVLFSGILLSYQIIVRGFDSHNLSKILTNITIDAKTPSLLLANLSAGVTYSVSVSAGTGAGFGPFSPPAILRLDPHSRRLDNSFTR</sequence>
<protein>
    <submittedName>
        <fullName evidence="12">Putative neural cell adhesion molecule l1</fullName>
    </submittedName>
</protein>
<evidence type="ECO:0000313" key="12">
    <source>
        <dbReference type="EMBL" id="MBC1174752.1"/>
    </source>
</evidence>
<dbReference type="InterPro" id="IPR013098">
    <property type="entry name" value="Ig_I-set"/>
</dbReference>
<evidence type="ECO:0000259" key="10">
    <source>
        <dbReference type="PROSITE" id="PS50835"/>
    </source>
</evidence>
<dbReference type="EnsemblMetazoa" id="LLOJ002443-RA">
    <property type="protein sequence ID" value="LLOJ002443-PA"/>
    <property type="gene ID" value="LLOJ002443"/>
</dbReference>
<keyword evidence="14" id="KW-1185">Reference proteome</keyword>
<dbReference type="Pfam" id="PF00041">
    <property type="entry name" value="fn3"/>
    <property type="match status" value="2"/>
</dbReference>
<organism evidence="13 14">
    <name type="scientific">Lutzomyia longipalpis</name>
    <name type="common">Sand fly</name>
    <dbReference type="NCBI Taxonomy" id="7200"/>
    <lineage>
        <taxon>Eukaryota</taxon>
        <taxon>Metazoa</taxon>
        <taxon>Ecdysozoa</taxon>
        <taxon>Arthropoda</taxon>
        <taxon>Hexapoda</taxon>
        <taxon>Insecta</taxon>
        <taxon>Pterygota</taxon>
        <taxon>Neoptera</taxon>
        <taxon>Endopterygota</taxon>
        <taxon>Diptera</taxon>
        <taxon>Nematocera</taxon>
        <taxon>Psychodoidea</taxon>
        <taxon>Psychodidae</taxon>
        <taxon>Lutzomyia</taxon>
        <taxon>Lutzomyia</taxon>
    </lineage>
</organism>
<dbReference type="FunFam" id="2.60.40.10:FF:001603">
    <property type="entry name" value="Roundabout 2"/>
    <property type="match status" value="1"/>
</dbReference>
<dbReference type="InterPro" id="IPR003598">
    <property type="entry name" value="Ig_sub2"/>
</dbReference>
<name>A0A1B0CDM3_LUTLO</name>
<dbReference type="GO" id="GO:0070593">
    <property type="term" value="P:dendrite self-avoidance"/>
    <property type="evidence" value="ECO:0007669"/>
    <property type="project" value="TreeGrafter"/>
</dbReference>
<reference evidence="13" key="3">
    <citation type="submission" date="2020-05" db="UniProtKB">
        <authorList>
            <consortium name="EnsemblMetazoa"/>
        </authorList>
    </citation>
    <scope>IDENTIFICATION</scope>
    <source>
        <strain evidence="13">Jacobina</strain>
    </source>
</reference>
<dbReference type="PROSITE" id="PS50853">
    <property type="entry name" value="FN3"/>
    <property type="match status" value="4"/>
</dbReference>
<dbReference type="VEuPathDB" id="VectorBase:LLOJ002443"/>
<dbReference type="EMBL" id="AJWK01008008">
    <property type="status" value="NOT_ANNOTATED_CDS"/>
    <property type="molecule type" value="Genomic_DNA"/>
</dbReference>
<dbReference type="PROSITE" id="PS50835">
    <property type="entry name" value="IG_LIKE"/>
    <property type="match status" value="4"/>
</dbReference>
<evidence type="ECO:0000259" key="11">
    <source>
        <dbReference type="PROSITE" id="PS50853"/>
    </source>
</evidence>
<dbReference type="SMART" id="SM00060">
    <property type="entry name" value="FN3"/>
    <property type="match status" value="4"/>
</dbReference>
<reference evidence="12" key="2">
    <citation type="journal article" date="2020" name="BMC">
        <title>Leishmania infection induces a limited differential gene expression in the sand fly midgut.</title>
        <authorList>
            <person name="Coutinho-Abreu I.V."/>
            <person name="Serafim T.D."/>
            <person name="Meneses C."/>
            <person name="Kamhawi S."/>
            <person name="Oliveira F."/>
            <person name="Valenzuela J.G."/>
        </authorList>
    </citation>
    <scope>NUCLEOTIDE SEQUENCE</scope>
    <source>
        <strain evidence="12">Jacobina</strain>
        <tissue evidence="12">Midgut</tissue>
    </source>
</reference>
<dbReference type="SMART" id="SM00409">
    <property type="entry name" value="IG"/>
    <property type="match status" value="4"/>
</dbReference>
<evidence type="ECO:0000313" key="13">
    <source>
        <dbReference type="EnsemblMetazoa" id="LLOJ002443-PA"/>
    </source>
</evidence>
<dbReference type="AlphaFoldDB" id="A0A1B0CDM3"/>
<dbReference type="FunFam" id="2.60.40.10:FF:000008">
    <property type="entry name" value="roundabout homolog 2 isoform X2"/>
    <property type="match status" value="1"/>
</dbReference>
<reference evidence="14" key="1">
    <citation type="submission" date="2012-05" db="EMBL/GenBank/DDBJ databases">
        <title>Whole Genome Assembly of Lutzomyia longipalpis.</title>
        <authorList>
            <person name="Richards S."/>
            <person name="Qu C."/>
            <person name="Dillon R."/>
            <person name="Worley K."/>
            <person name="Scherer S."/>
            <person name="Batterton M."/>
            <person name="Taylor A."/>
            <person name="Hawes A."/>
            <person name="Hernandez B."/>
            <person name="Kovar C."/>
            <person name="Mandapat C."/>
            <person name="Pham C."/>
            <person name="Qu C."/>
            <person name="Jing C."/>
            <person name="Bess C."/>
            <person name="Bandaranaike D."/>
            <person name="Ngo D."/>
            <person name="Ongeri F."/>
            <person name="Arias F."/>
            <person name="Lara F."/>
            <person name="Weissenberger G."/>
            <person name="Kamau G."/>
            <person name="Han H."/>
            <person name="Shen H."/>
            <person name="Dinh H."/>
            <person name="Khalil I."/>
            <person name="Jones J."/>
            <person name="Shafer J."/>
            <person name="Jayaseelan J."/>
            <person name="Quiroz J."/>
            <person name="Blankenburg K."/>
            <person name="Nguyen L."/>
            <person name="Jackson L."/>
            <person name="Francisco L."/>
            <person name="Tang L.-Y."/>
            <person name="Pu L.-L."/>
            <person name="Perales L."/>
            <person name="Lorensuhewa L."/>
            <person name="Munidasa M."/>
            <person name="Coyle M."/>
            <person name="Taylor M."/>
            <person name="Puazo M."/>
            <person name="Firestine M."/>
            <person name="Scheel M."/>
            <person name="Javaid M."/>
            <person name="Wang M."/>
            <person name="Li M."/>
            <person name="Tabassum N."/>
            <person name="Saada N."/>
            <person name="Osuji N."/>
            <person name="Aqrawi P."/>
            <person name="Fu Q."/>
            <person name="Thornton R."/>
            <person name="Raj R."/>
            <person name="Goodspeed R."/>
            <person name="Mata R."/>
            <person name="Najjar R."/>
            <person name="Gubbala S."/>
            <person name="Lee S."/>
            <person name="Denson S."/>
            <person name="Patil S."/>
            <person name="Macmil S."/>
            <person name="Qi S."/>
            <person name="Matskevitch T."/>
            <person name="Palculict T."/>
            <person name="Mathew T."/>
            <person name="Vee V."/>
            <person name="Velamala V."/>
            <person name="Korchina V."/>
            <person name="Cai W."/>
            <person name="Liu W."/>
            <person name="Dai W."/>
            <person name="Zou X."/>
            <person name="Zhu Y."/>
            <person name="Zhang Y."/>
            <person name="Wu Y.-Q."/>
            <person name="Xin Y."/>
            <person name="Nazarath L."/>
            <person name="Kovar C."/>
            <person name="Han Y."/>
            <person name="Muzny D."/>
            <person name="Gibbs R."/>
        </authorList>
    </citation>
    <scope>NUCLEOTIDE SEQUENCE [LARGE SCALE GENOMIC DNA]</scope>
    <source>
        <strain evidence="14">Jacobina</strain>
    </source>
</reference>
<dbReference type="PANTHER" id="PTHR10075">
    <property type="entry name" value="BASIGIN RELATED"/>
    <property type="match status" value="1"/>
</dbReference>
<evidence type="ECO:0000256" key="3">
    <source>
        <dbReference type="ARBA" id="ARBA00022729"/>
    </source>
</evidence>
<keyword evidence="6 9" id="KW-0472">Membrane</keyword>
<evidence type="ECO:0000313" key="14">
    <source>
        <dbReference type="Proteomes" id="UP000092461"/>
    </source>
</evidence>
<evidence type="ECO:0000256" key="2">
    <source>
        <dbReference type="ARBA" id="ARBA00022692"/>
    </source>
</evidence>
<dbReference type="InterPro" id="IPR013783">
    <property type="entry name" value="Ig-like_fold"/>
</dbReference>
<dbReference type="SUPFAM" id="SSF49265">
    <property type="entry name" value="Fibronectin type III"/>
    <property type="match status" value="3"/>
</dbReference>
<feature type="domain" description="Ig-like" evidence="10">
    <location>
        <begin position="13"/>
        <end position="109"/>
    </location>
</feature>
<dbReference type="InterPro" id="IPR036116">
    <property type="entry name" value="FN3_sf"/>
</dbReference>
<evidence type="ECO:0000256" key="5">
    <source>
        <dbReference type="ARBA" id="ARBA00022989"/>
    </source>
</evidence>
<accession>A0A1B0CDM3</accession>
<feature type="domain" description="Fibronectin type-III" evidence="11">
    <location>
        <begin position="617"/>
        <end position="715"/>
    </location>
</feature>
<dbReference type="GO" id="GO:0007411">
    <property type="term" value="P:axon guidance"/>
    <property type="evidence" value="ECO:0007669"/>
    <property type="project" value="TreeGrafter"/>
</dbReference>
<dbReference type="InterPro" id="IPR003599">
    <property type="entry name" value="Ig_sub"/>
</dbReference>
<dbReference type="EMBL" id="GITU01006049">
    <property type="protein sequence ID" value="MBC1174752.1"/>
    <property type="molecule type" value="Transcribed_RNA"/>
</dbReference>
<dbReference type="GO" id="GO:0030424">
    <property type="term" value="C:axon"/>
    <property type="evidence" value="ECO:0007669"/>
    <property type="project" value="TreeGrafter"/>
</dbReference>
<keyword evidence="3" id="KW-0732">Signal</keyword>
<dbReference type="FunFam" id="2.60.40.10:FF:000948">
    <property type="entry name" value="Roundabout 1"/>
    <property type="match status" value="1"/>
</dbReference>
<dbReference type="CDD" id="cd00063">
    <property type="entry name" value="FN3"/>
    <property type="match status" value="4"/>
</dbReference>
<dbReference type="InterPro" id="IPR036179">
    <property type="entry name" value="Ig-like_dom_sf"/>
</dbReference>